<dbReference type="AlphaFoldDB" id="A0A6J0L354"/>
<proteinExistence type="predicted"/>
<dbReference type="RefSeq" id="XP_056854101.1">
    <property type="nucleotide sequence ID" value="XM_056998121.1"/>
</dbReference>
<evidence type="ECO:0000313" key="13">
    <source>
        <dbReference type="RefSeq" id="XP_018454582.1"/>
    </source>
</evidence>
<keyword evidence="7 8" id="KW-0539">Nucleus</keyword>
<keyword evidence="3 9" id="KW-0862">Zinc</keyword>
<organism evidence="12 13">
    <name type="scientific">Raphanus sativus</name>
    <name type="common">Radish</name>
    <name type="synonym">Raphanus raphanistrum var. sativus</name>
    <dbReference type="NCBI Taxonomy" id="3726"/>
    <lineage>
        <taxon>Eukaryota</taxon>
        <taxon>Viridiplantae</taxon>
        <taxon>Streptophyta</taxon>
        <taxon>Embryophyta</taxon>
        <taxon>Tracheophyta</taxon>
        <taxon>Spermatophyta</taxon>
        <taxon>Magnoliopsida</taxon>
        <taxon>eudicotyledons</taxon>
        <taxon>Gunneridae</taxon>
        <taxon>Pentapetalae</taxon>
        <taxon>rosids</taxon>
        <taxon>malvids</taxon>
        <taxon>Brassicales</taxon>
        <taxon>Brassicaceae</taxon>
        <taxon>Brassiceae</taxon>
        <taxon>Raphanus</taxon>
    </lineage>
</organism>
<reference evidence="13 14" key="2">
    <citation type="submission" date="2025-04" db="UniProtKB">
        <authorList>
            <consortium name="RefSeq"/>
        </authorList>
    </citation>
    <scope>IDENTIFICATION</scope>
    <source>
        <tissue evidence="13 14">Leaf</tissue>
    </source>
</reference>
<evidence type="ECO:0000313" key="12">
    <source>
        <dbReference type="Proteomes" id="UP000504610"/>
    </source>
</evidence>
<evidence type="ECO:0000256" key="6">
    <source>
        <dbReference type="ARBA" id="ARBA00023163"/>
    </source>
</evidence>
<keyword evidence="4 9" id="KW-0805">Transcription regulation</keyword>
<evidence type="ECO:0000256" key="3">
    <source>
        <dbReference type="ARBA" id="ARBA00022833"/>
    </source>
</evidence>
<feature type="domain" description="Dof-type" evidence="11">
    <location>
        <begin position="44"/>
        <end position="98"/>
    </location>
</feature>
<dbReference type="GO" id="GO:0003700">
    <property type="term" value="F:DNA-binding transcription factor activity"/>
    <property type="evidence" value="ECO:0007669"/>
    <property type="project" value="UniProtKB-UniRule"/>
</dbReference>
<dbReference type="GO" id="GO:0005634">
    <property type="term" value="C:nucleus"/>
    <property type="evidence" value="ECO:0007669"/>
    <property type="project" value="UniProtKB-SubCell"/>
</dbReference>
<evidence type="ECO:0000259" key="11">
    <source>
        <dbReference type="PROSITE" id="PS50884"/>
    </source>
</evidence>
<accession>A0A6J0L354</accession>
<dbReference type="Pfam" id="PF02701">
    <property type="entry name" value="Zn_ribbon_Dof"/>
    <property type="match status" value="1"/>
</dbReference>
<evidence type="ECO:0000256" key="7">
    <source>
        <dbReference type="ARBA" id="ARBA00023242"/>
    </source>
</evidence>
<dbReference type="RefSeq" id="XP_018454582.1">
    <property type="nucleotide sequence ID" value="XM_018599080.2"/>
</dbReference>
<dbReference type="KEGG" id="rsz:130503503"/>
<comment type="subcellular location">
    <subcellularLocation>
        <location evidence="8 9">Nucleus</location>
    </subcellularLocation>
</comment>
<feature type="region of interest" description="Disordered" evidence="10">
    <location>
        <begin position="1"/>
        <end position="22"/>
    </location>
</feature>
<dbReference type="PANTHER" id="PTHR31992">
    <property type="entry name" value="DOF ZINC FINGER PROTEIN DOF1.4-RELATED"/>
    <property type="match status" value="1"/>
</dbReference>
<dbReference type="PANTHER" id="PTHR31992:SF314">
    <property type="entry name" value="DOF ZINC FINGER PROTEIN DOF5.4"/>
    <property type="match status" value="1"/>
</dbReference>
<dbReference type="OrthoDB" id="1927254at2759"/>
<dbReference type="KEGG" id="rsz:108825731"/>
<feature type="region of interest" description="Disordered" evidence="10">
    <location>
        <begin position="89"/>
        <end position="138"/>
    </location>
</feature>
<keyword evidence="5 8" id="KW-0238">DNA-binding</keyword>
<sequence>MQDIHDYSMTGSGGGGGGSTVRFLGGDRRMRVHQNNILNHHQSLKCPRCNSLNTKFCYYNNYNHSQPRHFCKSCRRYWTKGGVLRNVPVGGGCRTAKRSKSKQPPSSSLSTADKPTTAQDGEEKPSSSETSSLTASTSTAVTAKVTSDMYNLKLYGNGIEWSTLLGQGSSDGMGGFIETTPFEFGGNTVHQQLEDRTALVDPSMGFEPLDWGSGGGDQTLFDLTSTVDNAHWSHQDQHDFYLPQFSDRFSSF</sequence>
<keyword evidence="1 9" id="KW-0479">Metal-binding</keyword>
<dbReference type="PROSITE" id="PS50884">
    <property type="entry name" value="ZF_DOF_2"/>
    <property type="match status" value="1"/>
</dbReference>
<evidence type="ECO:0000256" key="9">
    <source>
        <dbReference type="RuleBase" id="RU369094"/>
    </source>
</evidence>
<evidence type="ECO:0000256" key="2">
    <source>
        <dbReference type="ARBA" id="ARBA00022771"/>
    </source>
</evidence>
<keyword evidence="6 9" id="KW-0804">Transcription</keyword>
<gene>
    <name evidence="13" type="primary">LOC108825731</name>
    <name evidence="14" type="synonym">LOC130503503</name>
</gene>
<evidence type="ECO:0000256" key="5">
    <source>
        <dbReference type="ARBA" id="ARBA00023125"/>
    </source>
</evidence>
<dbReference type="PROSITE" id="PS01361">
    <property type="entry name" value="ZF_DOF_1"/>
    <property type="match status" value="1"/>
</dbReference>
<evidence type="ECO:0000256" key="10">
    <source>
        <dbReference type="SAM" id="MobiDB-lite"/>
    </source>
</evidence>
<keyword evidence="2 8" id="KW-0863">Zinc-finger</keyword>
<dbReference type="GO" id="GO:0008270">
    <property type="term" value="F:zinc ion binding"/>
    <property type="evidence" value="ECO:0007669"/>
    <property type="project" value="UniProtKB-KW"/>
</dbReference>
<dbReference type="Proteomes" id="UP000504610">
    <property type="component" value="Chromosome 9"/>
</dbReference>
<keyword evidence="12" id="KW-1185">Reference proteome</keyword>
<dbReference type="InterPro" id="IPR045174">
    <property type="entry name" value="Dof"/>
</dbReference>
<name>A0A6J0L354_RAPSA</name>
<evidence type="ECO:0000256" key="4">
    <source>
        <dbReference type="ARBA" id="ARBA00023015"/>
    </source>
</evidence>
<dbReference type="GeneID" id="108825731"/>
<evidence type="ECO:0000313" key="14">
    <source>
        <dbReference type="RefSeq" id="XP_056854101.1"/>
    </source>
</evidence>
<dbReference type="GO" id="GO:0003677">
    <property type="term" value="F:DNA binding"/>
    <property type="evidence" value="ECO:0007669"/>
    <property type="project" value="UniProtKB-UniRule"/>
</dbReference>
<reference evidence="12" key="1">
    <citation type="journal article" date="2019" name="Database">
        <title>The radish genome database (RadishGD): an integrated information resource for radish genomics.</title>
        <authorList>
            <person name="Yu H.J."/>
            <person name="Baek S."/>
            <person name="Lee Y.J."/>
            <person name="Cho A."/>
            <person name="Mun J.H."/>
        </authorList>
    </citation>
    <scope>NUCLEOTIDE SEQUENCE [LARGE SCALE GENOMIC DNA]</scope>
    <source>
        <strain evidence="12">cv. WK10039</strain>
    </source>
</reference>
<comment type="function">
    <text evidence="9">Transcription factor that binds specifically to a 5'-AA[AG]G-3' consensus core sequence.</text>
</comment>
<protein>
    <recommendedName>
        <fullName evidence="9">Dof zinc finger protein</fullName>
    </recommendedName>
</protein>
<evidence type="ECO:0000256" key="8">
    <source>
        <dbReference type="PROSITE-ProRule" id="PRU00071"/>
    </source>
</evidence>
<feature type="compositionally biased region" description="Low complexity" evidence="10">
    <location>
        <begin position="127"/>
        <end position="138"/>
    </location>
</feature>
<dbReference type="InterPro" id="IPR003851">
    <property type="entry name" value="Znf_Dof"/>
</dbReference>
<evidence type="ECO:0000256" key="1">
    <source>
        <dbReference type="ARBA" id="ARBA00022723"/>
    </source>
</evidence>